<evidence type="ECO:0000256" key="3">
    <source>
        <dbReference type="ARBA" id="ARBA00022729"/>
    </source>
</evidence>
<comment type="subcellular location">
    <subcellularLocation>
        <location evidence="1">Secreted</location>
    </subcellularLocation>
</comment>
<evidence type="ECO:0000313" key="5">
    <source>
        <dbReference type="EnsemblPlants" id="AES70679"/>
    </source>
</evidence>
<evidence type="ECO:0000256" key="2">
    <source>
        <dbReference type="ARBA" id="ARBA00022525"/>
    </source>
</evidence>
<dbReference type="GO" id="GO:0005576">
    <property type="term" value="C:extracellular region"/>
    <property type="evidence" value="ECO:0007669"/>
    <property type="project" value="UniProtKB-SubCell"/>
</dbReference>
<dbReference type="EMBL" id="CM001219">
    <property type="protein sequence ID" value="AES70679.2"/>
    <property type="molecule type" value="Genomic_DNA"/>
</dbReference>
<organism evidence="4 6">
    <name type="scientific">Medicago truncatula</name>
    <name type="common">Barrel medic</name>
    <name type="synonym">Medicago tribuloides</name>
    <dbReference type="NCBI Taxonomy" id="3880"/>
    <lineage>
        <taxon>Eukaryota</taxon>
        <taxon>Viridiplantae</taxon>
        <taxon>Streptophyta</taxon>
        <taxon>Embryophyta</taxon>
        <taxon>Tracheophyta</taxon>
        <taxon>Spermatophyta</taxon>
        <taxon>Magnoliopsida</taxon>
        <taxon>eudicotyledons</taxon>
        <taxon>Gunneridae</taxon>
        <taxon>Pentapetalae</taxon>
        <taxon>rosids</taxon>
        <taxon>fabids</taxon>
        <taxon>Fabales</taxon>
        <taxon>Fabaceae</taxon>
        <taxon>Papilionoideae</taxon>
        <taxon>50 kb inversion clade</taxon>
        <taxon>NPAAA clade</taxon>
        <taxon>Hologalegina</taxon>
        <taxon>IRL clade</taxon>
        <taxon>Trifolieae</taxon>
        <taxon>Medicago</taxon>
    </lineage>
</organism>
<reference evidence="5" key="3">
    <citation type="submission" date="2015-04" db="UniProtKB">
        <authorList>
            <consortium name="EnsemblPlants"/>
        </authorList>
    </citation>
    <scope>IDENTIFICATION</scope>
    <source>
        <strain evidence="5">cv. Jemalong A17</strain>
    </source>
</reference>
<keyword evidence="2" id="KW-0964">Secreted</keyword>
<dbReference type="AlphaFoldDB" id="G7IY65"/>
<evidence type="ECO:0000313" key="6">
    <source>
        <dbReference type="Proteomes" id="UP000002051"/>
    </source>
</evidence>
<sequence>MYTTYECSLSISSHTKVYHTLNIFQKRGDGGGLPKCDKYHSDDTLIVALFIGWFKQEVLGPQPLPSAPMVEVWWPCLLMSVTSQWDVMKSMITSLLVTLLRLPRLYGKP</sequence>
<dbReference type="InterPro" id="IPR039271">
    <property type="entry name" value="Kiwellin-like"/>
</dbReference>
<evidence type="ECO:0000313" key="4">
    <source>
        <dbReference type="EMBL" id="AES70679.2"/>
    </source>
</evidence>
<name>G7IY65_MEDTR</name>
<dbReference type="Pfam" id="PF24300">
    <property type="entry name" value="KWL1"/>
    <property type="match status" value="1"/>
</dbReference>
<accession>G7IY65</accession>
<keyword evidence="6" id="KW-1185">Reference proteome</keyword>
<protein>
    <submittedName>
        <fullName evidence="4">Kiwellin, putative</fullName>
    </submittedName>
</protein>
<proteinExistence type="predicted"/>
<keyword evidence="3" id="KW-0732">Signal</keyword>
<reference evidence="4 6" key="1">
    <citation type="journal article" date="2011" name="Nature">
        <title>The Medicago genome provides insight into the evolution of rhizobial symbioses.</title>
        <authorList>
            <person name="Young N.D."/>
            <person name="Debelle F."/>
            <person name="Oldroyd G.E."/>
            <person name="Geurts R."/>
            <person name="Cannon S.B."/>
            <person name="Udvardi M.K."/>
            <person name="Benedito V.A."/>
            <person name="Mayer K.F."/>
            <person name="Gouzy J."/>
            <person name="Schoof H."/>
            <person name="Van de Peer Y."/>
            <person name="Proost S."/>
            <person name="Cook D.R."/>
            <person name="Meyers B.C."/>
            <person name="Spannagl M."/>
            <person name="Cheung F."/>
            <person name="De Mita S."/>
            <person name="Krishnakumar V."/>
            <person name="Gundlach H."/>
            <person name="Zhou S."/>
            <person name="Mudge J."/>
            <person name="Bharti A.K."/>
            <person name="Murray J.D."/>
            <person name="Naoumkina M.A."/>
            <person name="Rosen B."/>
            <person name="Silverstein K.A."/>
            <person name="Tang H."/>
            <person name="Rombauts S."/>
            <person name="Zhao P.X."/>
            <person name="Zhou P."/>
            <person name="Barbe V."/>
            <person name="Bardou P."/>
            <person name="Bechner M."/>
            <person name="Bellec A."/>
            <person name="Berger A."/>
            <person name="Berges H."/>
            <person name="Bidwell S."/>
            <person name="Bisseling T."/>
            <person name="Choisne N."/>
            <person name="Couloux A."/>
            <person name="Denny R."/>
            <person name="Deshpande S."/>
            <person name="Dai X."/>
            <person name="Doyle J.J."/>
            <person name="Dudez A.M."/>
            <person name="Farmer A.D."/>
            <person name="Fouteau S."/>
            <person name="Franken C."/>
            <person name="Gibelin C."/>
            <person name="Gish J."/>
            <person name="Goldstein S."/>
            <person name="Gonzalez A.J."/>
            <person name="Green P.J."/>
            <person name="Hallab A."/>
            <person name="Hartog M."/>
            <person name="Hua A."/>
            <person name="Humphray S.J."/>
            <person name="Jeong D.H."/>
            <person name="Jing Y."/>
            <person name="Jocker A."/>
            <person name="Kenton S.M."/>
            <person name="Kim D.J."/>
            <person name="Klee K."/>
            <person name="Lai H."/>
            <person name="Lang C."/>
            <person name="Lin S."/>
            <person name="Macmil S.L."/>
            <person name="Magdelenat G."/>
            <person name="Matthews L."/>
            <person name="McCorrison J."/>
            <person name="Monaghan E.L."/>
            <person name="Mun J.H."/>
            <person name="Najar F.Z."/>
            <person name="Nicholson C."/>
            <person name="Noirot C."/>
            <person name="O'Bleness M."/>
            <person name="Paule C.R."/>
            <person name="Poulain J."/>
            <person name="Prion F."/>
            <person name="Qin B."/>
            <person name="Qu C."/>
            <person name="Retzel E.F."/>
            <person name="Riddle C."/>
            <person name="Sallet E."/>
            <person name="Samain S."/>
            <person name="Samson N."/>
            <person name="Sanders I."/>
            <person name="Saurat O."/>
            <person name="Scarpelli C."/>
            <person name="Schiex T."/>
            <person name="Segurens B."/>
            <person name="Severin A.J."/>
            <person name="Sherrier D.J."/>
            <person name="Shi R."/>
            <person name="Sims S."/>
            <person name="Singer S.R."/>
            <person name="Sinharoy S."/>
            <person name="Sterck L."/>
            <person name="Viollet A."/>
            <person name="Wang B.B."/>
            <person name="Wang K."/>
            <person name="Wang M."/>
            <person name="Wang X."/>
            <person name="Warfsmann J."/>
            <person name="Weissenbach J."/>
            <person name="White D.D."/>
            <person name="White J.D."/>
            <person name="Wiley G.B."/>
            <person name="Wincker P."/>
            <person name="Xing Y."/>
            <person name="Yang L."/>
            <person name="Yao Z."/>
            <person name="Ying F."/>
            <person name="Zhai J."/>
            <person name="Zhou L."/>
            <person name="Zuber A."/>
            <person name="Denarie J."/>
            <person name="Dixon R.A."/>
            <person name="May G.D."/>
            <person name="Schwartz D.C."/>
            <person name="Rogers J."/>
            <person name="Quetier F."/>
            <person name="Town C.D."/>
            <person name="Roe B.A."/>
        </authorList>
    </citation>
    <scope>NUCLEOTIDE SEQUENCE [LARGE SCALE GENOMIC DNA]</scope>
    <source>
        <strain evidence="4">A17</strain>
        <strain evidence="5 6">cv. Jemalong A17</strain>
    </source>
</reference>
<dbReference type="HOGENOM" id="CLU_2187822_0_0_1"/>
<dbReference type="Proteomes" id="UP000002051">
    <property type="component" value="Chromosome 3"/>
</dbReference>
<accession>A0A0C3VH34</accession>
<dbReference type="PANTHER" id="PTHR33191:SF58">
    <property type="entry name" value="RIPENING-RELATED PROTEIN 1"/>
    <property type="match status" value="1"/>
</dbReference>
<dbReference type="STRING" id="3880.G7IY65"/>
<gene>
    <name evidence="4" type="ordered locus">MTR_3g061050</name>
</gene>
<dbReference type="PANTHER" id="PTHR33191">
    <property type="entry name" value="RIPENING-RELATED PROTEIN 2-RELATED"/>
    <property type="match status" value="1"/>
</dbReference>
<dbReference type="PaxDb" id="3880-AES70679"/>
<dbReference type="EnsemblPlants" id="AES70679">
    <property type="protein sequence ID" value="AES70679"/>
    <property type="gene ID" value="MTR_3g061050"/>
</dbReference>
<reference evidence="4 6" key="2">
    <citation type="journal article" date="2014" name="BMC Genomics">
        <title>An improved genome release (version Mt4.0) for the model legume Medicago truncatula.</title>
        <authorList>
            <person name="Tang H."/>
            <person name="Krishnakumar V."/>
            <person name="Bidwell S."/>
            <person name="Rosen B."/>
            <person name="Chan A."/>
            <person name="Zhou S."/>
            <person name="Gentzbittel L."/>
            <person name="Childs K.L."/>
            <person name="Yandell M."/>
            <person name="Gundlach H."/>
            <person name="Mayer K.F."/>
            <person name="Schwartz D.C."/>
            <person name="Town C.D."/>
        </authorList>
    </citation>
    <scope>GENOME REANNOTATION</scope>
    <source>
        <strain evidence="5 6">cv. Jemalong A17</strain>
    </source>
</reference>
<evidence type="ECO:0000256" key="1">
    <source>
        <dbReference type="ARBA" id="ARBA00004613"/>
    </source>
</evidence>